<dbReference type="RefSeq" id="WP_064887797.1">
    <property type="nucleotide sequence ID" value="NZ_LZIB01000013.1"/>
</dbReference>
<evidence type="ECO:0000259" key="1">
    <source>
        <dbReference type="Pfam" id="PF01370"/>
    </source>
</evidence>
<dbReference type="SUPFAM" id="SSF51735">
    <property type="entry name" value="NAD(P)-binding Rossmann-fold domains"/>
    <property type="match status" value="1"/>
</dbReference>
<proteinExistence type="predicted"/>
<dbReference type="Proteomes" id="UP000094008">
    <property type="component" value="Unassembled WGS sequence"/>
</dbReference>
<evidence type="ECO:0000313" key="3">
    <source>
        <dbReference type="Proteomes" id="UP000094008"/>
    </source>
</evidence>
<name>A0A1A0V9K8_MYCPR</name>
<reference evidence="3" key="1">
    <citation type="submission" date="2016-06" db="EMBL/GenBank/DDBJ databases">
        <authorList>
            <person name="Sutton G."/>
            <person name="Brinkac L."/>
            <person name="Sanka R."/>
            <person name="Adams M."/>
            <person name="Lau E."/>
            <person name="Mehaffy C."/>
            <person name="Tameris M."/>
            <person name="Hatherill M."/>
            <person name="Hanekom W."/>
            <person name="Mahomed H."/>
            <person name="Mcshane H."/>
        </authorList>
    </citation>
    <scope>NUCLEOTIDE SEQUENCE [LARGE SCALE GENOMIC DNA]</scope>
    <source>
        <strain evidence="3">852002-10433_SCH5171157</strain>
    </source>
</reference>
<dbReference type="GO" id="GO:0005737">
    <property type="term" value="C:cytoplasm"/>
    <property type="evidence" value="ECO:0007669"/>
    <property type="project" value="TreeGrafter"/>
</dbReference>
<protein>
    <submittedName>
        <fullName evidence="2">NAD-dependent dehydratase</fullName>
    </submittedName>
</protein>
<dbReference type="Pfam" id="PF01370">
    <property type="entry name" value="Epimerase"/>
    <property type="match status" value="1"/>
</dbReference>
<dbReference type="PANTHER" id="PTHR48079">
    <property type="entry name" value="PROTEIN YEEZ"/>
    <property type="match status" value="1"/>
</dbReference>
<dbReference type="GO" id="GO:0004029">
    <property type="term" value="F:aldehyde dehydrogenase (NAD+) activity"/>
    <property type="evidence" value="ECO:0007669"/>
    <property type="project" value="TreeGrafter"/>
</dbReference>
<dbReference type="InterPro" id="IPR036291">
    <property type="entry name" value="NAD(P)-bd_dom_sf"/>
</dbReference>
<sequence>MDRRRKVLVMGASGNVGACVTRQLVERGDDVRVLLRRSSSTKGIEGVEVERCYGDIFDTEAVTAAMADRDVVFYCVVDTRAHLADPTPLFNTNVEGLRNVLDVAVNADLQRFVFLSTIGTIAVGDDGATVDEDTPFNWAGKGGPYIESRRQAEDLVLSYVRERGLPAVAMCVSNPYGPPDWQPRQGALVAMAAFGQLPVYVRGVGSEVVGIDDAADALIRAAERGRIGERYIVSERYMSQREMFTTAAEAVGARPPRFGIPMAPLYAFGWLAGMSNRLFGTDFPMNLTAARLMWLTSPADHGKAARDLGWKPAPTAESISRAAQFYVDRKSRNEKVIDL</sequence>
<accession>A0A1A0V9K8</accession>
<gene>
    <name evidence="2" type="ORF">A5779_11885</name>
</gene>
<dbReference type="EMBL" id="LZSY01000197">
    <property type="protein sequence ID" value="OBB79923.1"/>
    <property type="molecule type" value="Genomic_DNA"/>
</dbReference>
<dbReference type="PANTHER" id="PTHR48079:SF6">
    <property type="entry name" value="NAD(P)-BINDING DOMAIN-CONTAINING PROTEIN-RELATED"/>
    <property type="match status" value="1"/>
</dbReference>
<feature type="domain" description="NAD-dependent epimerase/dehydratase" evidence="1">
    <location>
        <begin position="7"/>
        <end position="232"/>
    </location>
</feature>
<dbReference type="AlphaFoldDB" id="A0A1A0V9K8"/>
<dbReference type="InterPro" id="IPR051783">
    <property type="entry name" value="NAD(P)-dependent_oxidoreduct"/>
</dbReference>
<dbReference type="OrthoDB" id="9801785at2"/>
<organism evidence="2 3">
    <name type="scientific">Mycolicibacterium peregrinum</name>
    <name type="common">Mycobacterium peregrinum</name>
    <dbReference type="NCBI Taxonomy" id="43304"/>
    <lineage>
        <taxon>Bacteria</taxon>
        <taxon>Bacillati</taxon>
        <taxon>Actinomycetota</taxon>
        <taxon>Actinomycetes</taxon>
        <taxon>Mycobacteriales</taxon>
        <taxon>Mycobacteriaceae</taxon>
        <taxon>Mycolicibacterium</taxon>
    </lineage>
</organism>
<dbReference type="InterPro" id="IPR001509">
    <property type="entry name" value="Epimerase_deHydtase"/>
</dbReference>
<dbReference type="Gene3D" id="3.40.50.720">
    <property type="entry name" value="NAD(P)-binding Rossmann-like Domain"/>
    <property type="match status" value="1"/>
</dbReference>
<evidence type="ECO:0000313" key="2">
    <source>
        <dbReference type="EMBL" id="OBB79923.1"/>
    </source>
</evidence>
<comment type="caution">
    <text evidence="2">The sequence shown here is derived from an EMBL/GenBank/DDBJ whole genome shotgun (WGS) entry which is preliminary data.</text>
</comment>